<organism evidence="3">
    <name type="scientific">Solanum lycopersicum</name>
    <name type="common">Tomato</name>
    <name type="synonym">Lycopersicon esculentum</name>
    <dbReference type="NCBI Taxonomy" id="4081"/>
    <lineage>
        <taxon>Eukaryota</taxon>
        <taxon>Viridiplantae</taxon>
        <taxon>Streptophyta</taxon>
        <taxon>Embryophyta</taxon>
        <taxon>Tracheophyta</taxon>
        <taxon>Spermatophyta</taxon>
        <taxon>Magnoliopsida</taxon>
        <taxon>eudicotyledons</taxon>
        <taxon>Gunneridae</taxon>
        <taxon>Pentapetalae</taxon>
        <taxon>asterids</taxon>
        <taxon>lamiids</taxon>
        <taxon>Solanales</taxon>
        <taxon>Solanaceae</taxon>
        <taxon>Solanoideae</taxon>
        <taxon>Solaneae</taxon>
        <taxon>Solanum</taxon>
        <taxon>Solanum subgen. Lycopersicon</taxon>
    </lineage>
</organism>
<dbReference type="Proteomes" id="UP000004994">
    <property type="component" value="Chromosome 2"/>
</dbReference>
<dbReference type="PROSITE" id="PS00028">
    <property type="entry name" value="ZINC_FINGER_C2H2_1"/>
    <property type="match status" value="1"/>
</dbReference>
<dbReference type="InterPro" id="IPR013087">
    <property type="entry name" value="Znf_C2H2_type"/>
</dbReference>
<dbReference type="AlphaFoldDB" id="A0A3Q7EYR3"/>
<dbReference type="Gramene" id="Solyc02g061660.1.1">
    <property type="protein sequence ID" value="Solyc02g061660.1.1.1"/>
    <property type="gene ID" value="Solyc02g061660.1"/>
</dbReference>
<evidence type="ECO:0000256" key="1">
    <source>
        <dbReference type="SAM" id="MobiDB-lite"/>
    </source>
</evidence>
<dbReference type="PaxDb" id="4081-Solyc02g061660.1.1"/>
<feature type="compositionally biased region" description="Pro residues" evidence="1">
    <location>
        <begin position="68"/>
        <end position="79"/>
    </location>
</feature>
<evidence type="ECO:0000313" key="3">
    <source>
        <dbReference type="EnsemblPlants" id="Solyc02g061660.1.1.1"/>
    </source>
</evidence>
<feature type="region of interest" description="Disordered" evidence="1">
    <location>
        <begin position="1"/>
        <end position="79"/>
    </location>
</feature>
<keyword evidence="4" id="KW-1185">Reference proteome</keyword>
<proteinExistence type="predicted"/>
<reference evidence="3" key="1">
    <citation type="journal article" date="2012" name="Nature">
        <title>The tomato genome sequence provides insights into fleshy fruit evolution.</title>
        <authorList>
            <consortium name="Tomato Genome Consortium"/>
        </authorList>
    </citation>
    <scope>NUCLEOTIDE SEQUENCE [LARGE SCALE GENOMIC DNA]</scope>
    <source>
        <strain evidence="3">cv. Heinz 1706</strain>
    </source>
</reference>
<feature type="domain" description="C2H2-type" evidence="2">
    <location>
        <begin position="88"/>
        <end position="108"/>
    </location>
</feature>
<dbReference type="OMA" id="YSCEIAF"/>
<evidence type="ECO:0000259" key="2">
    <source>
        <dbReference type="PROSITE" id="PS00028"/>
    </source>
</evidence>
<protein>
    <recommendedName>
        <fullName evidence="2">C2H2-type domain-containing protein</fullName>
    </recommendedName>
</protein>
<sequence>MANSLENVSPLSSPPPSPPQVCDEEATPPAGTEVPSVGALPRKRGLMVIGGEGTSEDRAKRANVEPPVLAPAPAPAPAPEPPVLERTCFACDMVFDTMILFLRHMQSHQVLETSYVPDLNQNQVPNWTPPYEPIASPDDYNSSDISVDDDTADADAGADADVPAAPREPVYLLPDLNLPAPEEDEDDDEDEDGDE</sequence>
<feature type="compositionally biased region" description="Acidic residues" evidence="1">
    <location>
        <begin position="146"/>
        <end position="158"/>
    </location>
</feature>
<feature type="region of interest" description="Disordered" evidence="1">
    <location>
        <begin position="119"/>
        <end position="195"/>
    </location>
</feature>
<accession>A0A3Q7EYR3</accession>
<dbReference type="EnsemblPlants" id="Solyc02g061660.1.1">
    <property type="protein sequence ID" value="Solyc02g061660.1.1.1"/>
    <property type="gene ID" value="Solyc02g061660.1"/>
</dbReference>
<feature type="compositionally biased region" description="Acidic residues" evidence="1">
    <location>
        <begin position="181"/>
        <end position="195"/>
    </location>
</feature>
<reference evidence="3" key="2">
    <citation type="submission" date="2019-01" db="UniProtKB">
        <authorList>
            <consortium name="EnsemblPlants"/>
        </authorList>
    </citation>
    <scope>IDENTIFICATION</scope>
    <source>
        <strain evidence="3">cv. Heinz 1706</strain>
    </source>
</reference>
<evidence type="ECO:0000313" key="4">
    <source>
        <dbReference type="Proteomes" id="UP000004994"/>
    </source>
</evidence>
<dbReference type="InParanoid" id="A0A3Q7EYR3"/>
<name>A0A3Q7EYR3_SOLLC</name>